<dbReference type="SUPFAM" id="SSF50998">
    <property type="entry name" value="Quinoprotein alcohol dehydrogenase-like"/>
    <property type="match status" value="1"/>
</dbReference>
<name>A0AA39WH20_9PEZI</name>
<dbReference type="AlphaFoldDB" id="A0AA39WH20"/>
<dbReference type="InterPro" id="IPR011047">
    <property type="entry name" value="Quinoprotein_ADH-like_sf"/>
</dbReference>
<dbReference type="Gene3D" id="2.140.10.10">
    <property type="entry name" value="Quinoprotein alcohol dehydrogenase-like superfamily"/>
    <property type="match status" value="1"/>
</dbReference>
<accession>A0AA39WH20</accession>
<dbReference type="PANTHER" id="PTHR32303">
    <property type="entry name" value="QUINOPROTEIN ALCOHOL DEHYDROGENASE (CYTOCHROME C)"/>
    <property type="match status" value="1"/>
</dbReference>
<gene>
    <name evidence="2" type="ORF">B0T17DRAFT_620056</name>
</gene>
<dbReference type="PANTHER" id="PTHR32303:SF10">
    <property type="entry name" value="OUTER MEMBRANE PROTEIN ASSEMBLY FACTOR BAMB"/>
    <property type="match status" value="1"/>
</dbReference>
<evidence type="ECO:0000256" key="1">
    <source>
        <dbReference type="SAM" id="MobiDB-lite"/>
    </source>
</evidence>
<dbReference type="Proteomes" id="UP001174934">
    <property type="component" value="Unassembled WGS sequence"/>
</dbReference>
<evidence type="ECO:0000313" key="2">
    <source>
        <dbReference type="EMBL" id="KAK0615264.1"/>
    </source>
</evidence>
<keyword evidence="3" id="KW-1185">Reference proteome</keyword>
<feature type="compositionally biased region" description="Low complexity" evidence="1">
    <location>
        <begin position="93"/>
        <end position="106"/>
    </location>
</feature>
<organism evidence="2 3">
    <name type="scientific">Bombardia bombarda</name>
    <dbReference type="NCBI Taxonomy" id="252184"/>
    <lineage>
        <taxon>Eukaryota</taxon>
        <taxon>Fungi</taxon>
        <taxon>Dikarya</taxon>
        <taxon>Ascomycota</taxon>
        <taxon>Pezizomycotina</taxon>
        <taxon>Sordariomycetes</taxon>
        <taxon>Sordariomycetidae</taxon>
        <taxon>Sordariales</taxon>
        <taxon>Lasiosphaeriaceae</taxon>
        <taxon>Bombardia</taxon>
    </lineage>
</organism>
<protein>
    <submittedName>
        <fullName evidence="2">Quinon protein alcohol dehydrogenase-like superfamily</fullName>
    </submittedName>
</protein>
<dbReference type="EMBL" id="JAULSR010000007">
    <property type="protein sequence ID" value="KAK0615264.1"/>
    <property type="molecule type" value="Genomic_DNA"/>
</dbReference>
<reference evidence="2" key="1">
    <citation type="submission" date="2023-06" db="EMBL/GenBank/DDBJ databases">
        <title>Genome-scale phylogeny and comparative genomics of the fungal order Sordariales.</title>
        <authorList>
            <consortium name="Lawrence Berkeley National Laboratory"/>
            <person name="Hensen N."/>
            <person name="Bonometti L."/>
            <person name="Westerberg I."/>
            <person name="Brannstrom I.O."/>
            <person name="Guillou S."/>
            <person name="Cros-Aarteil S."/>
            <person name="Calhoun S."/>
            <person name="Haridas S."/>
            <person name="Kuo A."/>
            <person name="Mondo S."/>
            <person name="Pangilinan J."/>
            <person name="Riley R."/>
            <person name="LaButti K."/>
            <person name="Andreopoulos B."/>
            <person name="Lipzen A."/>
            <person name="Chen C."/>
            <person name="Yanf M."/>
            <person name="Daum C."/>
            <person name="Ng V."/>
            <person name="Clum A."/>
            <person name="Steindorff A."/>
            <person name="Ohm R."/>
            <person name="Martin F."/>
            <person name="Silar P."/>
            <person name="Natvig D."/>
            <person name="Lalanne C."/>
            <person name="Gautier V."/>
            <person name="Ament-velasquez S.L."/>
            <person name="Kruys A."/>
            <person name="Hutchinson M.I."/>
            <person name="Powell A.J."/>
            <person name="Barry K."/>
            <person name="Miller A.N."/>
            <person name="Grigoriev I.V."/>
            <person name="Debuchy R."/>
            <person name="Gladieux P."/>
            <person name="Thoren M.H."/>
            <person name="Johannesson H."/>
        </authorList>
    </citation>
    <scope>NUCLEOTIDE SEQUENCE</scope>
    <source>
        <strain evidence="2">SMH3391-2</strain>
    </source>
</reference>
<feature type="region of interest" description="Disordered" evidence="1">
    <location>
        <begin position="93"/>
        <end position="114"/>
    </location>
</feature>
<sequence length="335" mass="35722">MSRTSPQIAGETIFVGTQLHALVVALSRTTGQTLAVIQINPHPYAVITQSPTFFDGKLFIGTSSFEHYYAPDASYPCCSLSANFVALEFSPSTSTSTSTSNPSPHSYPRHNPPKPRFRVLQNITTIPLSQRQAGWAGASIWGSQPSFSSRRRLAFIGTGNTYSTSASTRACQLANDLTAYILNGPDPCLPQDVLQDSVLAIDIDTGKVGWTHQSTGVDAYKGACGYPGLGPRNSALCPQVPGPDADFGMAPAYVPSSTSTQHGHGDDDMVVLGRKNGVIHALSAVTGQNGMVYFAVINTEFLSWQLKPSNITVDRGAYGALDVKNGRIIWPTAVP</sequence>
<proteinExistence type="predicted"/>
<evidence type="ECO:0000313" key="3">
    <source>
        <dbReference type="Proteomes" id="UP001174934"/>
    </source>
</evidence>
<comment type="caution">
    <text evidence="2">The sequence shown here is derived from an EMBL/GenBank/DDBJ whole genome shotgun (WGS) entry which is preliminary data.</text>
</comment>